<keyword evidence="6 11" id="KW-0812">Transmembrane</keyword>
<proteinExistence type="inferred from homology"/>
<evidence type="ECO:0000313" key="15">
    <source>
        <dbReference type="Proteomes" id="UP000663824"/>
    </source>
</evidence>
<evidence type="ECO:0000313" key="13">
    <source>
        <dbReference type="EMBL" id="CAF1625649.1"/>
    </source>
</evidence>
<gene>
    <name evidence="13" type="ORF">KQP761_LOCUS25315</name>
    <name evidence="14" type="ORF">MBJ925_LOCUS6961</name>
</gene>
<feature type="domain" description="Peptidase S54 rhomboid" evidence="12">
    <location>
        <begin position="134"/>
        <end position="274"/>
    </location>
</feature>
<sequence length="341" mass="39066">MKKDRRTFEMDVEETSSVKVAHTASKKCSLFTWFRRLFTLDNLPNQKQHFPVFIITMSILHIVILLLTYVTRTGDVRRFILALYRFGRLYVPCMRPTVDHIRVHSVPCKTFIKGDMCSYDDLIKQECFSFAYPHQIWRMITVSFLHSNWLHLVSNLSAQLIQGIPIERKHGTPYTLVIYWLSGMGASLVGLIRLGSEGAVGASGCLHGLMLFFIMDRLSALKAKHGYDRVFIILQLVFLLLPYVVTSAALIIQHRVVHDAHVGGAFVGFLLGIHAFGLPLFCICKNDDIYQKIFRRLAIVLLILYFLMIVVVFLQIDAPIVDRILYSGIISNGTIDYQYFE</sequence>
<evidence type="ECO:0000313" key="14">
    <source>
        <dbReference type="EMBL" id="CAF1974202.1"/>
    </source>
</evidence>
<dbReference type="InterPro" id="IPR022764">
    <property type="entry name" value="Peptidase_S54_rhomboid_dom"/>
</dbReference>
<evidence type="ECO:0000256" key="8">
    <source>
        <dbReference type="ARBA" id="ARBA00022825"/>
    </source>
</evidence>
<accession>A0A816M3B0</accession>
<dbReference type="Proteomes" id="UP000663834">
    <property type="component" value="Unassembled WGS sequence"/>
</dbReference>
<feature type="transmembrane region" description="Helical" evidence="11">
    <location>
        <begin position="230"/>
        <end position="252"/>
    </location>
</feature>
<dbReference type="GO" id="GO:0016020">
    <property type="term" value="C:membrane"/>
    <property type="evidence" value="ECO:0007669"/>
    <property type="project" value="UniProtKB-SubCell"/>
</dbReference>
<dbReference type="GO" id="GO:0004252">
    <property type="term" value="F:serine-type endopeptidase activity"/>
    <property type="evidence" value="ECO:0007669"/>
    <property type="project" value="InterPro"/>
</dbReference>
<comment type="caution">
    <text evidence="14">The sequence shown here is derived from an EMBL/GenBank/DDBJ whole genome shotgun (WGS) entry which is preliminary data.</text>
</comment>
<evidence type="ECO:0000256" key="7">
    <source>
        <dbReference type="ARBA" id="ARBA00022801"/>
    </source>
</evidence>
<keyword evidence="8 11" id="KW-0720">Serine protease</keyword>
<feature type="transmembrane region" description="Helical" evidence="11">
    <location>
        <begin position="50"/>
        <end position="70"/>
    </location>
</feature>
<dbReference type="InterPro" id="IPR002610">
    <property type="entry name" value="Peptidase_S54_rhomboid-like"/>
</dbReference>
<evidence type="ECO:0000256" key="10">
    <source>
        <dbReference type="ARBA" id="ARBA00023136"/>
    </source>
</evidence>
<feature type="transmembrane region" description="Helical" evidence="11">
    <location>
        <begin position="174"/>
        <end position="192"/>
    </location>
</feature>
<feature type="transmembrane region" description="Helical" evidence="11">
    <location>
        <begin position="198"/>
        <end position="218"/>
    </location>
</feature>
<dbReference type="OrthoDB" id="418595at2759"/>
<dbReference type="EMBL" id="CAJNRE010002309">
    <property type="protein sequence ID" value="CAF1974202.1"/>
    <property type="molecule type" value="Genomic_DNA"/>
</dbReference>
<evidence type="ECO:0000256" key="3">
    <source>
        <dbReference type="ARBA" id="ARBA00009045"/>
    </source>
</evidence>
<reference evidence="14" key="1">
    <citation type="submission" date="2021-02" db="EMBL/GenBank/DDBJ databases">
        <authorList>
            <person name="Nowell W R."/>
        </authorList>
    </citation>
    <scope>NUCLEOTIDE SEQUENCE</scope>
</reference>
<keyword evidence="7 11" id="KW-0378">Hydrolase</keyword>
<evidence type="ECO:0000256" key="6">
    <source>
        <dbReference type="ARBA" id="ARBA00022692"/>
    </source>
</evidence>
<dbReference type="PANTHER" id="PTHR22936:SF69">
    <property type="entry name" value="RHOMBOID-LIKE PROTEIN"/>
    <property type="match status" value="1"/>
</dbReference>
<dbReference type="Gene3D" id="1.20.1540.10">
    <property type="entry name" value="Rhomboid-like"/>
    <property type="match status" value="1"/>
</dbReference>
<evidence type="ECO:0000256" key="4">
    <source>
        <dbReference type="ARBA" id="ARBA00013039"/>
    </source>
</evidence>
<dbReference type="AlphaFoldDB" id="A0A816M3B0"/>
<evidence type="ECO:0000256" key="2">
    <source>
        <dbReference type="ARBA" id="ARBA00004141"/>
    </source>
</evidence>
<dbReference type="SUPFAM" id="SSF144091">
    <property type="entry name" value="Rhomboid-like"/>
    <property type="match status" value="1"/>
</dbReference>
<comment type="subcellular location">
    <subcellularLocation>
        <location evidence="2 11">Membrane</location>
        <topology evidence="2 11">Multi-pass membrane protein</topology>
    </subcellularLocation>
</comment>
<evidence type="ECO:0000256" key="9">
    <source>
        <dbReference type="ARBA" id="ARBA00022989"/>
    </source>
</evidence>
<evidence type="ECO:0000256" key="1">
    <source>
        <dbReference type="ARBA" id="ARBA00000156"/>
    </source>
</evidence>
<dbReference type="Pfam" id="PF01694">
    <property type="entry name" value="Rhomboid"/>
    <property type="match status" value="1"/>
</dbReference>
<dbReference type="InterPro" id="IPR035952">
    <property type="entry name" value="Rhomboid-like_sf"/>
</dbReference>
<protein>
    <recommendedName>
        <fullName evidence="4">rhomboid protease</fullName>
        <ecNumber evidence="4">3.4.21.105</ecNumber>
    </recommendedName>
</protein>
<dbReference type="Proteomes" id="UP000663824">
    <property type="component" value="Unassembled WGS sequence"/>
</dbReference>
<keyword evidence="10 11" id="KW-0472">Membrane</keyword>
<feature type="transmembrane region" description="Helical" evidence="11">
    <location>
        <begin position="264"/>
        <end position="284"/>
    </location>
</feature>
<evidence type="ECO:0000256" key="5">
    <source>
        <dbReference type="ARBA" id="ARBA00022670"/>
    </source>
</evidence>
<evidence type="ECO:0000256" key="11">
    <source>
        <dbReference type="RuleBase" id="RU362115"/>
    </source>
</evidence>
<feature type="transmembrane region" description="Helical" evidence="11">
    <location>
        <begin position="296"/>
        <end position="316"/>
    </location>
</feature>
<comment type="similarity">
    <text evidence="3 11">Belongs to the peptidase S54 family.</text>
</comment>
<dbReference type="GO" id="GO:0006508">
    <property type="term" value="P:proteolysis"/>
    <property type="evidence" value="ECO:0007669"/>
    <property type="project" value="UniProtKB-KW"/>
</dbReference>
<dbReference type="PANTHER" id="PTHR22936">
    <property type="entry name" value="RHOMBOID-RELATED"/>
    <property type="match status" value="1"/>
</dbReference>
<comment type="caution">
    <text evidence="11">Lacks conserved residue(s) required for the propagation of feature annotation.</text>
</comment>
<keyword evidence="5 11" id="KW-0645">Protease</keyword>
<name>A0A816M3B0_9BILA</name>
<organism evidence="14 15">
    <name type="scientific">Rotaria magnacalcarata</name>
    <dbReference type="NCBI Taxonomy" id="392030"/>
    <lineage>
        <taxon>Eukaryota</taxon>
        <taxon>Metazoa</taxon>
        <taxon>Spiralia</taxon>
        <taxon>Gnathifera</taxon>
        <taxon>Rotifera</taxon>
        <taxon>Eurotatoria</taxon>
        <taxon>Bdelloidea</taxon>
        <taxon>Philodinida</taxon>
        <taxon>Philodinidae</taxon>
        <taxon>Rotaria</taxon>
    </lineage>
</organism>
<evidence type="ECO:0000259" key="12">
    <source>
        <dbReference type="Pfam" id="PF01694"/>
    </source>
</evidence>
<dbReference type="EC" id="3.4.21.105" evidence="4"/>
<dbReference type="EMBL" id="CAJNOW010013863">
    <property type="protein sequence ID" value="CAF1625649.1"/>
    <property type="molecule type" value="Genomic_DNA"/>
</dbReference>
<comment type="catalytic activity">
    <reaction evidence="1 11">
        <text>Cleaves type-1 transmembrane domains using a catalytic dyad composed of serine and histidine that are contributed by different transmembrane domains.</text>
        <dbReference type="EC" id="3.4.21.105"/>
    </reaction>
</comment>
<comment type="function">
    <text evidence="11">Serine protease involved in intramembrane proteolysis.</text>
</comment>
<keyword evidence="9 11" id="KW-1133">Transmembrane helix</keyword>